<dbReference type="AlphaFoldDB" id="A0A542ZUY7"/>
<dbReference type="PANTHER" id="PTHR30204:SF97">
    <property type="entry name" value="MERR FAMILY REGULATORY PROTEIN"/>
    <property type="match status" value="1"/>
</dbReference>
<reference evidence="4 5" key="1">
    <citation type="submission" date="2019-06" db="EMBL/GenBank/DDBJ databases">
        <title>Sequencing the genomes of 1000 actinobacteria strains.</title>
        <authorList>
            <person name="Klenk H.-P."/>
        </authorList>
    </citation>
    <scope>NUCLEOTIDE SEQUENCE [LARGE SCALE GENOMIC DNA]</scope>
    <source>
        <strain evidence="4 5">DSM 4813</strain>
    </source>
</reference>
<organism evidence="4 5">
    <name type="scientific">Rarobacter faecitabidus</name>
    <dbReference type="NCBI Taxonomy" id="13243"/>
    <lineage>
        <taxon>Bacteria</taxon>
        <taxon>Bacillati</taxon>
        <taxon>Actinomycetota</taxon>
        <taxon>Actinomycetes</taxon>
        <taxon>Micrococcales</taxon>
        <taxon>Rarobacteraceae</taxon>
        <taxon>Rarobacter</taxon>
    </lineage>
</organism>
<dbReference type="InterPro" id="IPR012925">
    <property type="entry name" value="TipAS_dom"/>
</dbReference>
<keyword evidence="5" id="KW-1185">Reference proteome</keyword>
<sequence length="259" mass="28943">MERSIQQVAHLTGVSSRTLRHYHAEGIVRPSRIATNGYRYYNTDALVSLQRVLVLRELGLGIPEIRRVMSNGEDERAALAAHLDQLRARLERLRRQIAAVDATLTSLKTGEEIMAESMFDGFDHTEYRDEVVSRWGRAAYDRSDAWWSSLTDEERRGFQAEVTGLADDWIAAQRSGVAASSRVAQDLAERHVRWLSSVPGTPASNGGDMRAYVLRLAEMYVGDERFAANYGGQEGAGFVRDALRHFLEGDEESGSPSAR</sequence>
<dbReference type="Proteomes" id="UP000315389">
    <property type="component" value="Unassembled WGS sequence"/>
</dbReference>
<dbReference type="PANTHER" id="PTHR30204">
    <property type="entry name" value="REDOX-CYCLING DRUG-SENSING TRANSCRIPTIONAL ACTIVATOR SOXR"/>
    <property type="match status" value="1"/>
</dbReference>
<dbReference type="GO" id="GO:0003677">
    <property type="term" value="F:DNA binding"/>
    <property type="evidence" value="ECO:0007669"/>
    <property type="project" value="UniProtKB-KW"/>
</dbReference>
<name>A0A542ZUY7_RARFA</name>
<dbReference type="InterPro" id="IPR000551">
    <property type="entry name" value="MerR-type_HTH_dom"/>
</dbReference>
<evidence type="ECO:0000313" key="4">
    <source>
        <dbReference type="EMBL" id="TQL64131.1"/>
    </source>
</evidence>
<dbReference type="Pfam" id="PF13411">
    <property type="entry name" value="MerR_1"/>
    <property type="match status" value="1"/>
</dbReference>
<dbReference type="SUPFAM" id="SSF46955">
    <property type="entry name" value="Putative DNA-binding domain"/>
    <property type="match status" value="1"/>
</dbReference>
<evidence type="ECO:0000259" key="3">
    <source>
        <dbReference type="PROSITE" id="PS50937"/>
    </source>
</evidence>
<comment type="caution">
    <text evidence="4">The sequence shown here is derived from an EMBL/GenBank/DDBJ whole genome shotgun (WGS) entry which is preliminary data.</text>
</comment>
<dbReference type="SMART" id="SM00422">
    <property type="entry name" value="HTH_MERR"/>
    <property type="match status" value="1"/>
</dbReference>
<dbReference type="Gene3D" id="1.10.1660.10">
    <property type="match status" value="1"/>
</dbReference>
<dbReference type="RefSeq" id="WP_142118856.1">
    <property type="nucleotide sequence ID" value="NZ_BAAASV010000003.1"/>
</dbReference>
<dbReference type="EMBL" id="VFOS01000001">
    <property type="protein sequence ID" value="TQL64131.1"/>
    <property type="molecule type" value="Genomic_DNA"/>
</dbReference>
<dbReference type="PROSITE" id="PS50937">
    <property type="entry name" value="HTH_MERR_2"/>
    <property type="match status" value="1"/>
</dbReference>
<protein>
    <submittedName>
        <fullName evidence="4">DNA-binding transcriptional MerR regulator</fullName>
    </submittedName>
</protein>
<gene>
    <name evidence="4" type="ORF">FB461_0622</name>
</gene>
<dbReference type="Pfam" id="PF07739">
    <property type="entry name" value="TipAS"/>
    <property type="match status" value="1"/>
</dbReference>
<evidence type="ECO:0000256" key="1">
    <source>
        <dbReference type="ARBA" id="ARBA00023125"/>
    </source>
</evidence>
<evidence type="ECO:0000313" key="5">
    <source>
        <dbReference type="Proteomes" id="UP000315389"/>
    </source>
</evidence>
<dbReference type="InterPro" id="IPR047057">
    <property type="entry name" value="MerR_fam"/>
</dbReference>
<dbReference type="CDD" id="cd01106">
    <property type="entry name" value="HTH_TipAL-Mta"/>
    <property type="match status" value="1"/>
</dbReference>
<dbReference type="OrthoDB" id="9809391at2"/>
<keyword evidence="1 4" id="KW-0238">DNA-binding</keyword>
<dbReference type="Gene3D" id="1.10.490.50">
    <property type="entry name" value="Antibiotic binding domain of TipA-like multidrug resistance regulators"/>
    <property type="match status" value="1"/>
</dbReference>
<dbReference type="InterPro" id="IPR036244">
    <property type="entry name" value="TipA-like_antibiotic-bd"/>
</dbReference>
<dbReference type="GO" id="GO:0003700">
    <property type="term" value="F:DNA-binding transcription factor activity"/>
    <property type="evidence" value="ECO:0007669"/>
    <property type="project" value="InterPro"/>
</dbReference>
<feature type="domain" description="HTH merR-type" evidence="3">
    <location>
        <begin position="1"/>
        <end position="71"/>
    </location>
</feature>
<dbReference type="InterPro" id="IPR009061">
    <property type="entry name" value="DNA-bd_dom_put_sf"/>
</dbReference>
<feature type="coiled-coil region" evidence="2">
    <location>
        <begin position="69"/>
        <end position="103"/>
    </location>
</feature>
<proteinExistence type="predicted"/>
<accession>A0A542ZUY7</accession>
<evidence type="ECO:0000256" key="2">
    <source>
        <dbReference type="SAM" id="Coils"/>
    </source>
</evidence>
<dbReference type="SUPFAM" id="SSF89082">
    <property type="entry name" value="Antibiotic binding domain of TipA-like multidrug resistance regulators"/>
    <property type="match status" value="1"/>
</dbReference>
<keyword evidence="2" id="KW-0175">Coiled coil</keyword>